<dbReference type="STRING" id="244447.ENSCSEP00000007807"/>
<evidence type="ECO:0000256" key="9">
    <source>
        <dbReference type="ARBA" id="ARBA00059462"/>
    </source>
</evidence>
<dbReference type="CDD" id="cd21246">
    <property type="entry name" value="CH_SPTB-like_rpt1"/>
    <property type="match status" value="1"/>
</dbReference>
<keyword evidence="15" id="KW-1185">Reference proteome</keyword>
<dbReference type="FunFam" id="1.10.418.10:FF:000004">
    <property type="entry name" value="Spectrin beta chain"/>
    <property type="match status" value="1"/>
</dbReference>
<evidence type="ECO:0000313" key="15">
    <source>
        <dbReference type="Proteomes" id="UP000265120"/>
    </source>
</evidence>
<name>A0A3P8UZP5_CYNSE</name>
<sequence>MTSTTDFDNVEITQQYSHINTRFELPDEELDNDNSSARLFERSRIKALADEREAVQKKTFTKWVNSILSRVGCRISDLYLDLRDGRMLIKLLEVLSGERLPKPTKGRMRIHCLENVDKALQFLKEQRVHLENMGSHDIVDGNHRLILGLIWTIILRFQIQDIVVETGQADQKETRSAKDALLLWCQMKTAGYPNVNITNFTTSWKDGMAFNALIHKHRPDLLEYGTLKRSNPTHNLHNAFNVAEQKLGVTKLLDPEDVFTENPDEKSIITYVVAFYHYFSKMKQLAVGRRVGKVLDQAIETEKMIEKYETLASDLLTWIEQTIIVLNNRKLANSLTGVQQQLQAFNTYRTVEKPELNVKNNVVSSDHSIYFMLKHVSLTCLCEQAWERLERAEHDRERVLRHELIRQEKLEQIARRFDRKAAMRETWLLENQRLVAQDNFGYDLPAVEAAKKKHDAIETDIAAYEERVQALVDISKKLEDERYHDAKRIDARKDNVLRLWDYLQELLEARRGRLDKNLILQRTFQEMLYIISWMDDMKARLLSPDFGKHLLEVEDLLQKHALLENDIALQAERVHNASADALKFANGDSYKPCDPQVIRDRVQHLELCYQELCALAAQRRARLEQSRRFWNFLWELAELESWIREKEHIFSSLDYGRDLTSVLVLQSKHSAFEDELGARRGNLEQVLAEGEKMLQAKHFGSPKVQECMDDIRQQWEQLEELAAFRKQNLQDTQRFFQFQGDADELKAWLLDAKRQMSSDDVGHDEYTTQRLLKRHNDLRNEAIKNGATIEALSKQANNLPEELQNTPDIQRRLKDIKDLYMELLSLADVRQKQLDDTMALYIIFSETDACELWMGQKETWLVGLEVPEKLEDLEVVQNRLSILAQDMANMQSRVDDVNKAVKQLEDNRHPRTKEVKDCQVRLNKRWEAFKAMVEDKKRKVDSAVSLHNYGLECDETEAWIKDKTRVIESTQDLGNDLAAVMTIQRKLFGIERDLAAIEAKLTFLRKEADHLAQDHPENADDILARRGELDEAWDTLKKTLKDREDSLGEVSKLQTFLQDMDDFQSWLFKTQKAVASEEMPASLPEAEGQLSLHDAVREDINNHDEDYLCVKDTGAQVMQGQEGDPQYQQLEQRLKGLDRGWYELQTMWDSRKNLLDQGLGFQQFMRDTKAVEAILNNQEYTLAHTDRPDTLAGAEQALKKHEDFVNTMEANEDKIDGALQSGHRLVDSNNLYAVKVQDKMDSIQERRDKNKSRAQEVSEKLRDNRELQHFLQNTQDLTVWIHEKMLTAQDTSYDGARNLHSKWLKHQAFMAELASNKDWLDKVDQEGSDLMEAKPEFEPIVKDRLAKLHELWDKLESTTQEKARLLFDANRSELFDQSLGDMRKWLSDLQQQLQSGDEDVKDLTKANILLKKQQVMENQVRDRVKELEELQEAVDKHGGGREDQPELESEILTQRNEFQQLFTPLAQRKSKLEAAKAVHQFYRDLADELLWIEERMPLAMSEDHGHNLQTVQMLQKKNQTLQREIEGHQPRVDEVLERGQKMAEVASAEGRVETERITDQMTELQEAWARLQDEMGKRRQRLNQSDLAQQYYNDADEAEAWIGEQELYMITEEKAKDEQSAMLMRNRHMILQQAVDHFTESIQNLSDRAQTMFAEDHPDGESIIRRQGQVDKQYAGLKELAEDRRKKLDHTYQHFLLSREVEDLEHWIAERDVVASSQEMGQDLDQVMLLRDKFREFARETGMMGQERVDMVNQTIDDLIEGGHTEAATMAEWKDSINDSWADLLELIDTRAQHLMTSYELLKYFDDGKELVVQIQEKQKELPDDLGEDFSKAESFHRMHAAFERDISALGKQVPQFQETASRLRAQYAGERVDAIKAAEQEVLQAWKGLLEASEGRRARLVETAEKFRFFTMVRDLMAWMESIIQQIETQEKPRDVSSVELLQKYHQGIRSEIEARGAKFTDCTDLGKDLLTRKHRDSVEIKEKLVQLMEKRKEMMFKWDNRWDWLRLLLEVCQFARDASVAEAWLVAQEPYVSSRDLGHTVDEVEKLLKRHEAFEKSTATWEERFSALERLTTVWSKNCFLFTAKKKKYFKLELRKISHKL</sequence>
<feature type="coiled-coil region" evidence="12">
    <location>
        <begin position="447"/>
        <end position="481"/>
    </location>
</feature>
<dbReference type="GeneTree" id="ENSGT00940000158908"/>
<evidence type="ECO:0000256" key="12">
    <source>
        <dbReference type="SAM" id="Coils"/>
    </source>
</evidence>
<keyword evidence="12" id="KW-0175">Coiled coil</keyword>
<dbReference type="Gene3D" id="1.10.418.10">
    <property type="entry name" value="Calponin-like domain"/>
    <property type="match status" value="2"/>
</dbReference>
<reference evidence="14" key="3">
    <citation type="submission" date="2025-09" db="UniProtKB">
        <authorList>
            <consortium name="Ensembl"/>
        </authorList>
    </citation>
    <scope>IDENTIFICATION</scope>
</reference>
<dbReference type="SMART" id="SM00033">
    <property type="entry name" value="CH"/>
    <property type="match status" value="2"/>
</dbReference>
<dbReference type="InterPro" id="IPR016343">
    <property type="entry name" value="Spectrin_bsu"/>
</dbReference>
<feature type="domain" description="Calponin-homology (CH)" evidence="13">
    <location>
        <begin position="175"/>
        <end position="280"/>
    </location>
</feature>
<dbReference type="PIRSF" id="PIRSF002297">
    <property type="entry name" value="Spectrin_beta_subunit"/>
    <property type="match status" value="1"/>
</dbReference>
<dbReference type="InterPro" id="IPR002017">
    <property type="entry name" value="Spectrin_repeat"/>
</dbReference>
<keyword evidence="8 11" id="KW-0206">Cytoskeleton</keyword>
<dbReference type="GO" id="GO:0051693">
    <property type="term" value="P:actin filament capping"/>
    <property type="evidence" value="ECO:0007669"/>
    <property type="project" value="UniProtKB-UniRule"/>
</dbReference>
<evidence type="ECO:0000256" key="8">
    <source>
        <dbReference type="ARBA" id="ARBA00023212"/>
    </source>
</evidence>
<accession>A0A3P8UZP5</accession>
<dbReference type="Ensembl" id="ENSCSET00000007889.1">
    <property type="protein sequence ID" value="ENSCSEP00000007807.1"/>
    <property type="gene ID" value="ENSCSEG00000005018.1"/>
</dbReference>
<reference evidence="14 15" key="1">
    <citation type="journal article" date="2014" name="Nat. Genet.">
        <title>Whole-genome sequence of a flatfish provides insights into ZW sex chromosome evolution and adaptation to a benthic lifestyle.</title>
        <authorList>
            <person name="Chen S."/>
            <person name="Zhang G."/>
            <person name="Shao C."/>
            <person name="Huang Q."/>
            <person name="Liu G."/>
            <person name="Zhang P."/>
            <person name="Song W."/>
            <person name="An N."/>
            <person name="Chalopin D."/>
            <person name="Volff J.N."/>
            <person name="Hong Y."/>
            <person name="Li Q."/>
            <person name="Sha Z."/>
            <person name="Zhou H."/>
            <person name="Xie M."/>
            <person name="Yu Q."/>
            <person name="Liu Y."/>
            <person name="Xiang H."/>
            <person name="Wang N."/>
            <person name="Wu K."/>
            <person name="Yang C."/>
            <person name="Zhou Q."/>
            <person name="Liao X."/>
            <person name="Yang L."/>
            <person name="Hu Q."/>
            <person name="Zhang J."/>
            <person name="Meng L."/>
            <person name="Jin L."/>
            <person name="Tian Y."/>
            <person name="Lian J."/>
            <person name="Yang J."/>
            <person name="Miao G."/>
            <person name="Liu S."/>
            <person name="Liang Z."/>
            <person name="Yan F."/>
            <person name="Li Y."/>
            <person name="Sun B."/>
            <person name="Zhang H."/>
            <person name="Zhang J."/>
            <person name="Zhu Y."/>
            <person name="Du M."/>
            <person name="Zhao Y."/>
            <person name="Schartl M."/>
            <person name="Tang Q."/>
            <person name="Wang J."/>
        </authorList>
    </citation>
    <scope>NUCLEOTIDE SEQUENCE</scope>
</reference>
<dbReference type="GO" id="GO:0048821">
    <property type="term" value="P:erythrocyte development"/>
    <property type="evidence" value="ECO:0007669"/>
    <property type="project" value="Ensembl"/>
</dbReference>
<keyword evidence="5 11" id="KW-0963">Cytoplasm</keyword>
<dbReference type="SUPFAM" id="SSF47576">
    <property type="entry name" value="Calponin-homology domain, CH-domain"/>
    <property type="match status" value="1"/>
</dbReference>
<evidence type="ECO:0000256" key="5">
    <source>
        <dbReference type="ARBA" id="ARBA00022490"/>
    </source>
</evidence>
<dbReference type="InterPro" id="IPR001589">
    <property type="entry name" value="Actinin_actin-bd_CS"/>
</dbReference>
<evidence type="ECO:0000256" key="11">
    <source>
        <dbReference type="PIRNR" id="PIRNR002297"/>
    </source>
</evidence>
<dbReference type="GO" id="GO:0014731">
    <property type="term" value="C:spectrin-associated cytoskeleton"/>
    <property type="evidence" value="ECO:0007669"/>
    <property type="project" value="UniProtKB-ARBA"/>
</dbReference>
<dbReference type="InParanoid" id="A0A3P8UZP5"/>
<evidence type="ECO:0000259" key="13">
    <source>
        <dbReference type="PROSITE" id="PS50021"/>
    </source>
</evidence>
<dbReference type="SUPFAM" id="SSF46966">
    <property type="entry name" value="Spectrin repeat"/>
    <property type="match status" value="14"/>
</dbReference>
<dbReference type="Proteomes" id="UP000265120">
    <property type="component" value="Chromosome 1"/>
</dbReference>
<evidence type="ECO:0000256" key="1">
    <source>
        <dbReference type="ARBA" id="ARBA00004245"/>
    </source>
</evidence>
<proteinExistence type="inferred from homology"/>
<dbReference type="InterPro" id="IPR001715">
    <property type="entry name" value="CH_dom"/>
</dbReference>
<dbReference type="Pfam" id="PF00435">
    <property type="entry name" value="Spectrin"/>
    <property type="match status" value="16"/>
</dbReference>
<feature type="domain" description="Calponin-homology (CH)" evidence="13">
    <location>
        <begin position="54"/>
        <end position="158"/>
    </location>
</feature>
<dbReference type="FunFam" id="1.20.58.60:FF:000338">
    <property type="entry name" value="Spectrin beta chain"/>
    <property type="match status" value="1"/>
</dbReference>
<comment type="subunit">
    <text evidence="10">Composed of nonhomologous chains, alpha and beta, which aggregate to form dimers, tetramers, and higher polymers. Interacts with BCAM.</text>
</comment>
<evidence type="ECO:0000256" key="2">
    <source>
        <dbReference type="ARBA" id="ARBA00004544"/>
    </source>
</evidence>
<feature type="coiled-coil region" evidence="12">
    <location>
        <begin position="873"/>
        <end position="907"/>
    </location>
</feature>
<dbReference type="InterPro" id="IPR036872">
    <property type="entry name" value="CH_dom_sf"/>
</dbReference>
<dbReference type="SMART" id="SM00150">
    <property type="entry name" value="SPEC"/>
    <property type="match status" value="16"/>
</dbReference>
<dbReference type="FunFam" id="1.20.58.60:FF:000018">
    <property type="entry name" value="Spectrin beta chain"/>
    <property type="match status" value="1"/>
</dbReference>
<dbReference type="FunFam" id="1.20.58.60:FF:000059">
    <property type="entry name" value="Spectrin beta chain"/>
    <property type="match status" value="1"/>
</dbReference>
<keyword evidence="7 11" id="KW-0009">Actin-binding</keyword>
<evidence type="ECO:0000313" key="14">
    <source>
        <dbReference type="Ensembl" id="ENSCSEP00000007807.1"/>
    </source>
</evidence>
<dbReference type="Gene3D" id="1.20.58.60">
    <property type="match status" value="13"/>
</dbReference>
<reference evidence="14" key="2">
    <citation type="submission" date="2025-08" db="UniProtKB">
        <authorList>
            <consortium name="Ensembl"/>
        </authorList>
    </citation>
    <scope>IDENTIFICATION</scope>
</reference>
<dbReference type="CDD" id="cd00176">
    <property type="entry name" value="SPEC"/>
    <property type="match status" value="7"/>
</dbReference>
<evidence type="ECO:0000256" key="6">
    <source>
        <dbReference type="ARBA" id="ARBA00022737"/>
    </source>
</evidence>
<evidence type="ECO:0000256" key="3">
    <source>
        <dbReference type="ARBA" id="ARBA00006826"/>
    </source>
</evidence>
<dbReference type="PROSITE" id="PS00019">
    <property type="entry name" value="ACTININ_1"/>
    <property type="match status" value="1"/>
</dbReference>
<dbReference type="GO" id="GO:0035162">
    <property type="term" value="P:embryonic hemopoiesis"/>
    <property type="evidence" value="ECO:0007669"/>
    <property type="project" value="Ensembl"/>
</dbReference>
<dbReference type="PROSITE" id="PS00020">
    <property type="entry name" value="ACTININ_2"/>
    <property type="match status" value="1"/>
</dbReference>
<comment type="subcellular location">
    <subcellularLocation>
        <location evidence="2">Cytoplasm</location>
        <location evidence="2">Cell cortex</location>
    </subcellularLocation>
    <subcellularLocation>
        <location evidence="1">Cytoplasm</location>
        <location evidence="1">Cytoskeleton</location>
    </subcellularLocation>
</comment>
<dbReference type="InterPro" id="IPR018159">
    <property type="entry name" value="Spectrin/alpha-actinin"/>
</dbReference>
<dbReference type="FunFam" id="1.10.418.10:FF:000003">
    <property type="entry name" value="Spectrin beta chain"/>
    <property type="match status" value="1"/>
</dbReference>
<keyword evidence="4 11" id="KW-0117">Actin capping</keyword>
<dbReference type="GO" id="GO:0051015">
    <property type="term" value="F:actin filament binding"/>
    <property type="evidence" value="ECO:0007669"/>
    <property type="project" value="UniProtKB-ARBA"/>
</dbReference>
<feature type="coiled-coil region" evidence="12">
    <location>
        <begin position="1386"/>
        <end position="1433"/>
    </location>
</feature>
<dbReference type="FunFam" id="1.20.58.60:FF:000019">
    <property type="entry name" value="Spectrin beta chain"/>
    <property type="match status" value="1"/>
</dbReference>
<organism evidence="14 15">
    <name type="scientific">Cynoglossus semilaevis</name>
    <name type="common">Tongue sole</name>
    <dbReference type="NCBI Taxonomy" id="244447"/>
    <lineage>
        <taxon>Eukaryota</taxon>
        <taxon>Metazoa</taxon>
        <taxon>Chordata</taxon>
        <taxon>Craniata</taxon>
        <taxon>Vertebrata</taxon>
        <taxon>Euteleostomi</taxon>
        <taxon>Actinopterygii</taxon>
        <taxon>Neopterygii</taxon>
        <taxon>Teleostei</taxon>
        <taxon>Neoteleostei</taxon>
        <taxon>Acanthomorphata</taxon>
        <taxon>Carangaria</taxon>
        <taxon>Pleuronectiformes</taxon>
        <taxon>Pleuronectoidei</taxon>
        <taxon>Cynoglossidae</taxon>
        <taxon>Cynoglossinae</taxon>
        <taxon>Cynoglossus</taxon>
    </lineage>
</organism>
<dbReference type="FunFam" id="1.20.58.60:FF:000011">
    <property type="entry name" value="Spectrin beta chain"/>
    <property type="match status" value="1"/>
</dbReference>
<dbReference type="GO" id="GO:0005200">
    <property type="term" value="F:structural constituent of cytoskeleton"/>
    <property type="evidence" value="ECO:0007669"/>
    <property type="project" value="UniProtKB-UniRule"/>
</dbReference>
<dbReference type="FunFam" id="1.20.58.60:FF:000214">
    <property type="entry name" value="Spectrin beta chain"/>
    <property type="match status" value="1"/>
</dbReference>
<comment type="function">
    <text evidence="9">Spectrin is the major constituent of the cytoskeletal network underlying the erythrocyte plasma membrane. It associates with band 4.1 and actin to form the cytoskeletal superstructure of the erythrocyte plasma membrane.</text>
</comment>
<evidence type="ECO:0000256" key="10">
    <source>
        <dbReference type="ARBA" id="ARBA00062945"/>
    </source>
</evidence>
<dbReference type="FunFam" id="1.20.58.60:FF:000033">
    <property type="entry name" value="Spectrin beta chain"/>
    <property type="match status" value="1"/>
</dbReference>
<dbReference type="Pfam" id="PF00307">
    <property type="entry name" value="CH"/>
    <property type="match status" value="2"/>
</dbReference>
<evidence type="ECO:0000256" key="7">
    <source>
        <dbReference type="ARBA" id="ARBA00023203"/>
    </source>
</evidence>
<evidence type="ECO:0000256" key="4">
    <source>
        <dbReference type="ARBA" id="ARBA00022467"/>
    </source>
</evidence>
<dbReference type="GO" id="GO:0008091">
    <property type="term" value="C:spectrin"/>
    <property type="evidence" value="ECO:0007669"/>
    <property type="project" value="InterPro"/>
</dbReference>
<keyword evidence="6" id="KW-0677">Repeat</keyword>
<dbReference type="FunFam" id="1.20.58.60:FF:000049">
    <property type="entry name" value="Spectrin beta chain"/>
    <property type="match status" value="1"/>
</dbReference>
<protein>
    <recommendedName>
        <fullName evidence="11">Spectrin beta chain</fullName>
    </recommendedName>
</protein>
<comment type="similarity">
    <text evidence="3 11">Belongs to the spectrin family.</text>
</comment>
<dbReference type="GO" id="GO:0016020">
    <property type="term" value="C:membrane"/>
    <property type="evidence" value="ECO:0007669"/>
    <property type="project" value="UniProtKB-ARBA"/>
</dbReference>
<dbReference type="PROSITE" id="PS50021">
    <property type="entry name" value="CH"/>
    <property type="match status" value="2"/>
</dbReference>
<dbReference type="OMA" id="EPADMTS"/>
<dbReference type="FunFam" id="1.20.58.60:FF:000072">
    <property type="entry name" value="Spectrin beta chain"/>
    <property type="match status" value="1"/>
</dbReference>
<dbReference type="PANTHER" id="PTHR11915">
    <property type="entry name" value="SPECTRIN/FILAMIN RELATED CYTOSKELETAL PROTEIN"/>
    <property type="match status" value="1"/>
</dbReference>